<keyword evidence="6 8" id="KW-0472">Membrane</keyword>
<evidence type="ECO:0000256" key="6">
    <source>
        <dbReference type="ARBA" id="ARBA00023136"/>
    </source>
</evidence>
<feature type="transmembrane region" description="Helical" evidence="8">
    <location>
        <begin position="128"/>
        <end position="147"/>
    </location>
</feature>
<evidence type="ECO:0000313" key="11">
    <source>
        <dbReference type="Proteomes" id="UP001341245"/>
    </source>
</evidence>
<dbReference type="EMBL" id="JASGXD010000009">
    <property type="protein sequence ID" value="KAK6003424.1"/>
    <property type="molecule type" value="Genomic_DNA"/>
</dbReference>
<dbReference type="InterPro" id="IPR005828">
    <property type="entry name" value="MFS_sugar_transport-like"/>
</dbReference>
<comment type="similarity">
    <text evidence="2 7">Belongs to the major facilitator superfamily. Sugar transporter (TC 2.A.1.1) family.</text>
</comment>
<evidence type="ECO:0000256" key="2">
    <source>
        <dbReference type="ARBA" id="ARBA00010992"/>
    </source>
</evidence>
<evidence type="ECO:0000256" key="4">
    <source>
        <dbReference type="ARBA" id="ARBA00022692"/>
    </source>
</evidence>
<keyword evidence="4 8" id="KW-0812">Transmembrane</keyword>
<feature type="transmembrane region" description="Helical" evidence="8">
    <location>
        <begin position="398"/>
        <end position="423"/>
    </location>
</feature>
<comment type="subcellular location">
    <subcellularLocation>
        <location evidence="1">Membrane</location>
        <topology evidence="1">Multi-pass membrane protein</topology>
    </subcellularLocation>
</comment>
<proteinExistence type="inferred from homology"/>
<evidence type="ECO:0000256" key="5">
    <source>
        <dbReference type="ARBA" id="ARBA00022989"/>
    </source>
</evidence>
<comment type="caution">
    <text evidence="10">The sequence shown here is derived from an EMBL/GenBank/DDBJ whole genome shotgun (WGS) entry which is preliminary data.</text>
</comment>
<dbReference type="PANTHER" id="PTHR48022:SF5">
    <property type="entry name" value="ALPHA-GLUCOSIDES PERMEASE MPH2-RELATED"/>
    <property type="match status" value="1"/>
</dbReference>
<feature type="transmembrane region" description="Helical" evidence="8">
    <location>
        <begin position="188"/>
        <end position="206"/>
    </location>
</feature>
<dbReference type="InterPro" id="IPR050360">
    <property type="entry name" value="MFS_Sugar_Transporters"/>
</dbReference>
<feature type="transmembrane region" description="Helical" evidence="8">
    <location>
        <begin position="96"/>
        <end position="121"/>
    </location>
</feature>
<feature type="transmembrane region" description="Helical" evidence="8">
    <location>
        <begin position="444"/>
        <end position="464"/>
    </location>
</feature>
<dbReference type="Gene3D" id="1.20.1250.20">
    <property type="entry name" value="MFS general substrate transporter like domains"/>
    <property type="match status" value="1"/>
</dbReference>
<protein>
    <recommendedName>
        <fullName evidence="9">Major facilitator superfamily (MFS) profile domain-containing protein</fullName>
    </recommendedName>
</protein>
<name>A0ABR0TG45_AURPU</name>
<sequence>MTGPKDQTITIEMANTASLDQTLTDGAKQELEAERSMTLTQALRRYPKAIMWSMVLSLPIVMTGYDLALIGNFYAYPQFNKKYGQKLADGSYALAAPWQSALTNGVLAGELLGLLAVGWAGERWGYKFVTQMALALLTCFIFIPFFAPNIEVLLTGQILCGIPWGALTTATIAYAADVCPAAIRAYTTSYVNLCWMIGFLLSTGVLRGLLDRKDEWAYRIPFALQWMWPLPIFYAVFFAPESPYWLIRHDRVEEARRAVQRLTSVSAEKADDILALMTYTSKLEEMSTQGTSYWDCFEGTNLRRTEIVCVYGGVVQTLCGQSLVGLSVYFFTKAGLNASHAFSLGLGQLGVLIVGFFLGWICLNYVGRRKMAIVGLSILCALLFIVGYLSLAPQSNTGASWAAGVMLVVWSFVAGVTFYPTVYPVQGEIPSTRLRGKTIVLQRILYNIVGVTMSVLNLYMLTQWNMQKRIAFVYGATCFCCVIYTYLRLPECKGLTYAELDSLFERKVDARRFKATVADPFFDQHDAKTEDI</sequence>
<gene>
    <name evidence="10" type="ORF">QM012_009195</name>
</gene>
<evidence type="ECO:0000259" key="9">
    <source>
        <dbReference type="PROSITE" id="PS50850"/>
    </source>
</evidence>
<dbReference type="InterPro" id="IPR020846">
    <property type="entry name" value="MFS_dom"/>
</dbReference>
<organism evidence="10 11">
    <name type="scientific">Aureobasidium pullulans</name>
    <name type="common">Black yeast</name>
    <name type="synonym">Pullularia pullulans</name>
    <dbReference type="NCBI Taxonomy" id="5580"/>
    <lineage>
        <taxon>Eukaryota</taxon>
        <taxon>Fungi</taxon>
        <taxon>Dikarya</taxon>
        <taxon>Ascomycota</taxon>
        <taxon>Pezizomycotina</taxon>
        <taxon>Dothideomycetes</taxon>
        <taxon>Dothideomycetidae</taxon>
        <taxon>Dothideales</taxon>
        <taxon>Saccotheciaceae</taxon>
        <taxon>Aureobasidium</taxon>
    </lineage>
</organism>
<feature type="transmembrane region" description="Helical" evidence="8">
    <location>
        <begin position="226"/>
        <end position="247"/>
    </location>
</feature>
<dbReference type="NCBIfam" id="TIGR00879">
    <property type="entry name" value="SP"/>
    <property type="match status" value="1"/>
</dbReference>
<dbReference type="Proteomes" id="UP001341245">
    <property type="component" value="Unassembled WGS sequence"/>
</dbReference>
<keyword evidence="11" id="KW-1185">Reference proteome</keyword>
<dbReference type="InterPro" id="IPR003663">
    <property type="entry name" value="Sugar/inositol_transpt"/>
</dbReference>
<dbReference type="PROSITE" id="PS50850">
    <property type="entry name" value="MFS"/>
    <property type="match status" value="1"/>
</dbReference>
<dbReference type="PANTHER" id="PTHR48022">
    <property type="entry name" value="PLASTIDIC GLUCOSE TRANSPORTER 4"/>
    <property type="match status" value="1"/>
</dbReference>
<keyword evidence="5 8" id="KW-1133">Transmembrane helix</keyword>
<dbReference type="SUPFAM" id="SSF103473">
    <property type="entry name" value="MFS general substrate transporter"/>
    <property type="match status" value="1"/>
</dbReference>
<evidence type="ECO:0000313" key="10">
    <source>
        <dbReference type="EMBL" id="KAK6003424.1"/>
    </source>
</evidence>
<feature type="transmembrane region" description="Helical" evidence="8">
    <location>
        <begin position="308"/>
        <end position="332"/>
    </location>
</feature>
<evidence type="ECO:0000256" key="8">
    <source>
        <dbReference type="SAM" id="Phobius"/>
    </source>
</evidence>
<keyword evidence="3 7" id="KW-0813">Transport</keyword>
<evidence type="ECO:0000256" key="3">
    <source>
        <dbReference type="ARBA" id="ARBA00022448"/>
    </source>
</evidence>
<evidence type="ECO:0000256" key="1">
    <source>
        <dbReference type="ARBA" id="ARBA00004141"/>
    </source>
</evidence>
<dbReference type="InterPro" id="IPR036259">
    <property type="entry name" value="MFS_trans_sf"/>
</dbReference>
<dbReference type="Pfam" id="PF00083">
    <property type="entry name" value="Sugar_tr"/>
    <property type="match status" value="1"/>
</dbReference>
<feature type="transmembrane region" description="Helical" evidence="8">
    <location>
        <begin position="470"/>
        <end position="487"/>
    </location>
</feature>
<feature type="transmembrane region" description="Helical" evidence="8">
    <location>
        <begin position="49"/>
        <end position="76"/>
    </location>
</feature>
<accession>A0ABR0TG45</accession>
<evidence type="ECO:0000256" key="7">
    <source>
        <dbReference type="RuleBase" id="RU003346"/>
    </source>
</evidence>
<feature type="transmembrane region" description="Helical" evidence="8">
    <location>
        <begin position="344"/>
        <end position="366"/>
    </location>
</feature>
<feature type="transmembrane region" description="Helical" evidence="8">
    <location>
        <begin position="373"/>
        <end position="392"/>
    </location>
</feature>
<feature type="transmembrane region" description="Helical" evidence="8">
    <location>
        <begin position="153"/>
        <end position="176"/>
    </location>
</feature>
<feature type="domain" description="Major facilitator superfamily (MFS) profile" evidence="9">
    <location>
        <begin position="52"/>
        <end position="493"/>
    </location>
</feature>
<reference evidence="10 11" key="1">
    <citation type="submission" date="2023-11" db="EMBL/GenBank/DDBJ databases">
        <title>Draft genome sequence and annotation of the polyextremotolerant black yeast-like fungus Aureobasidium pullulans NRRL 62042.</title>
        <authorList>
            <person name="Dielentheis-Frenken M.R.E."/>
            <person name="Wibberg D."/>
            <person name="Blank L.M."/>
            <person name="Tiso T."/>
        </authorList>
    </citation>
    <scope>NUCLEOTIDE SEQUENCE [LARGE SCALE GENOMIC DNA]</scope>
    <source>
        <strain evidence="10 11">NRRL 62042</strain>
    </source>
</reference>